<dbReference type="Proteomes" id="UP000289794">
    <property type="component" value="Chromosome"/>
</dbReference>
<proteinExistence type="predicted"/>
<evidence type="ECO:0000256" key="1">
    <source>
        <dbReference type="SAM" id="SignalP"/>
    </source>
</evidence>
<evidence type="ECO:0000313" key="3">
    <source>
        <dbReference type="Proteomes" id="UP000289794"/>
    </source>
</evidence>
<sequence>MKGYINKIAPASLLLALALLLSGCKNTEDVGVYVQACLDYRYQKSAEKYCELTGISLSEAEEDSAELLEKSASRARELNFSSDEKYTGFADACRKILKKADYQVGETQKKKTEKSSYLVNVTYHPLNVEETIGMEYDTALETESIPSDGETLYLGDVMTEVLDNMLETMEYGEAESMEICVKEQNGRLAIEEDELGRLDEALFGITEVQDAD</sequence>
<gene>
    <name evidence="2" type="ORF">PMF13cell1_04359</name>
</gene>
<evidence type="ECO:0000313" key="2">
    <source>
        <dbReference type="EMBL" id="QBE98793.1"/>
    </source>
</evidence>
<reference evidence="2 3" key="1">
    <citation type="submission" date="2019-01" db="EMBL/GenBank/DDBJ databases">
        <title>PMF-metabolizing Aryl O-demethylase.</title>
        <authorList>
            <person name="Kim M."/>
        </authorList>
    </citation>
    <scope>NUCLEOTIDE SEQUENCE [LARGE SCALE GENOMIC DNA]</scope>
    <source>
        <strain evidence="2 3">PMF1</strain>
    </source>
</reference>
<feature type="signal peptide" evidence="1">
    <location>
        <begin position="1"/>
        <end position="27"/>
    </location>
</feature>
<dbReference type="KEGG" id="bpro:PMF13cell1_04359"/>
<keyword evidence="1" id="KW-0732">Signal</keyword>
<dbReference type="PROSITE" id="PS51257">
    <property type="entry name" value="PROKAR_LIPOPROTEIN"/>
    <property type="match status" value="1"/>
</dbReference>
<protein>
    <recommendedName>
        <fullName evidence="4">DUF5105 domain-containing protein</fullName>
    </recommendedName>
</protein>
<evidence type="ECO:0008006" key="4">
    <source>
        <dbReference type="Google" id="ProtNLM"/>
    </source>
</evidence>
<organism evidence="2 3">
    <name type="scientific">Blautia producta</name>
    <dbReference type="NCBI Taxonomy" id="33035"/>
    <lineage>
        <taxon>Bacteria</taxon>
        <taxon>Bacillati</taxon>
        <taxon>Bacillota</taxon>
        <taxon>Clostridia</taxon>
        <taxon>Lachnospirales</taxon>
        <taxon>Lachnospiraceae</taxon>
        <taxon>Blautia</taxon>
    </lineage>
</organism>
<feature type="chain" id="PRO_5038925677" description="DUF5105 domain-containing protein" evidence="1">
    <location>
        <begin position="28"/>
        <end position="212"/>
    </location>
</feature>
<dbReference type="AlphaFoldDB" id="A0A4P6M5G6"/>
<accession>A0A4P6M5G6</accession>
<dbReference type="EMBL" id="CP035945">
    <property type="protein sequence ID" value="QBE98793.1"/>
    <property type="molecule type" value="Genomic_DNA"/>
</dbReference>
<name>A0A4P6M5G6_9FIRM</name>